<dbReference type="SUPFAM" id="SSF46689">
    <property type="entry name" value="Homeodomain-like"/>
    <property type="match status" value="1"/>
</dbReference>
<protein>
    <submittedName>
        <fullName evidence="7">TetR/AcrR family transcriptional regulator</fullName>
    </submittedName>
</protein>
<reference evidence="7 8" key="1">
    <citation type="journal article" date="2019" name="Int. J. Syst. Evol. Microbiol.">
        <title>The Global Catalogue of Microorganisms (GCM) 10K type strain sequencing project: providing services to taxonomists for standard genome sequencing and annotation.</title>
        <authorList>
            <consortium name="The Broad Institute Genomics Platform"/>
            <consortium name="The Broad Institute Genome Sequencing Center for Infectious Disease"/>
            <person name="Wu L."/>
            <person name="Ma J."/>
        </authorList>
    </citation>
    <scope>NUCLEOTIDE SEQUENCE [LARGE SCALE GENOMIC DNA]</scope>
    <source>
        <strain evidence="7 8">CGMCC 1.10593</strain>
    </source>
</reference>
<evidence type="ECO:0000256" key="3">
    <source>
        <dbReference type="ARBA" id="ARBA00023125"/>
    </source>
</evidence>
<keyword evidence="2" id="KW-0805">Transcription regulation</keyword>
<evidence type="ECO:0000256" key="1">
    <source>
        <dbReference type="ARBA" id="ARBA00022491"/>
    </source>
</evidence>
<keyword evidence="1" id="KW-0678">Repressor</keyword>
<dbReference type="Pfam" id="PF13977">
    <property type="entry name" value="TetR_C_6"/>
    <property type="match status" value="1"/>
</dbReference>
<dbReference type="Pfam" id="PF00440">
    <property type="entry name" value="TetR_N"/>
    <property type="match status" value="1"/>
</dbReference>
<keyword evidence="4" id="KW-0804">Transcription</keyword>
<gene>
    <name evidence="7" type="ORF">ACFSBW_17280</name>
</gene>
<sequence length="195" mass="21785">MDETPPTEILDATHRSLCTHGYANLTLEKIAAETETSKSLIYYHYETKQELFSAFLDYLFDQYTTRLSNVDGQTPPHELDILLKTVLSPDDSETSLQRALIELTIQSQHDDHIQSKLTDFETALVDRLQEIIEAGVESGVFDPEMEPDVTAEFLATAIMGAHTRQTASDCSADQLYGTLVDYIESHLVVAEAVEA</sequence>
<feature type="domain" description="HTH tetR-type" evidence="6">
    <location>
        <begin position="3"/>
        <end position="63"/>
    </location>
</feature>
<keyword evidence="8" id="KW-1185">Reference proteome</keyword>
<dbReference type="InterPro" id="IPR009057">
    <property type="entry name" value="Homeodomain-like_sf"/>
</dbReference>
<keyword evidence="3 5" id="KW-0238">DNA-binding</keyword>
<dbReference type="AlphaFoldDB" id="A0ABD6DE55"/>
<dbReference type="InterPro" id="IPR036271">
    <property type="entry name" value="Tet_transcr_reg_TetR-rel_C_sf"/>
</dbReference>
<dbReference type="Gene3D" id="1.10.357.10">
    <property type="entry name" value="Tetracycline Repressor, domain 2"/>
    <property type="match status" value="1"/>
</dbReference>
<evidence type="ECO:0000256" key="4">
    <source>
        <dbReference type="ARBA" id="ARBA00023163"/>
    </source>
</evidence>
<organism evidence="7 8">
    <name type="scientific">Halohasta litorea</name>
    <dbReference type="NCBI Taxonomy" id="869891"/>
    <lineage>
        <taxon>Archaea</taxon>
        <taxon>Methanobacteriati</taxon>
        <taxon>Methanobacteriota</taxon>
        <taxon>Stenosarchaea group</taxon>
        <taxon>Halobacteria</taxon>
        <taxon>Halobacteriales</taxon>
        <taxon>Haloferacaceae</taxon>
        <taxon>Halohasta</taxon>
    </lineage>
</organism>
<dbReference type="SUPFAM" id="SSF48498">
    <property type="entry name" value="Tetracyclin repressor-like, C-terminal domain"/>
    <property type="match status" value="1"/>
</dbReference>
<evidence type="ECO:0000259" key="6">
    <source>
        <dbReference type="PROSITE" id="PS50977"/>
    </source>
</evidence>
<comment type="caution">
    <text evidence="7">The sequence shown here is derived from an EMBL/GenBank/DDBJ whole genome shotgun (WGS) entry which is preliminary data.</text>
</comment>
<name>A0ABD6DE55_9EURY</name>
<feature type="DNA-binding region" description="H-T-H motif" evidence="5">
    <location>
        <begin position="26"/>
        <end position="45"/>
    </location>
</feature>
<accession>A0ABD6DE55</accession>
<dbReference type="Proteomes" id="UP001597052">
    <property type="component" value="Unassembled WGS sequence"/>
</dbReference>
<dbReference type="PANTHER" id="PTHR30328:SF54">
    <property type="entry name" value="HTH-TYPE TRANSCRIPTIONAL REPRESSOR SCO4008"/>
    <property type="match status" value="1"/>
</dbReference>
<dbReference type="InterPro" id="IPR050109">
    <property type="entry name" value="HTH-type_TetR-like_transc_reg"/>
</dbReference>
<evidence type="ECO:0000313" key="7">
    <source>
        <dbReference type="EMBL" id="MFD1643625.1"/>
    </source>
</evidence>
<dbReference type="PROSITE" id="PS50977">
    <property type="entry name" value="HTH_TETR_2"/>
    <property type="match status" value="1"/>
</dbReference>
<dbReference type="PRINTS" id="PR00455">
    <property type="entry name" value="HTHTETR"/>
</dbReference>
<dbReference type="RefSeq" id="WP_256397608.1">
    <property type="nucleotide sequence ID" value="NZ_JANHDJ010000008.1"/>
</dbReference>
<proteinExistence type="predicted"/>
<dbReference type="EMBL" id="JBHUDM010000006">
    <property type="protein sequence ID" value="MFD1643625.1"/>
    <property type="molecule type" value="Genomic_DNA"/>
</dbReference>
<evidence type="ECO:0000256" key="2">
    <source>
        <dbReference type="ARBA" id="ARBA00023015"/>
    </source>
</evidence>
<dbReference type="InterPro" id="IPR001647">
    <property type="entry name" value="HTH_TetR"/>
</dbReference>
<evidence type="ECO:0000256" key="5">
    <source>
        <dbReference type="PROSITE-ProRule" id="PRU00335"/>
    </source>
</evidence>
<evidence type="ECO:0000313" key="8">
    <source>
        <dbReference type="Proteomes" id="UP001597052"/>
    </source>
</evidence>
<dbReference type="PANTHER" id="PTHR30328">
    <property type="entry name" value="TRANSCRIPTIONAL REPRESSOR"/>
    <property type="match status" value="1"/>
</dbReference>
<dbReference type="GO" id="GO:0003677">
    <property type="term" value="F:DNA binding"/>
    <property type="evidence" value="ECO:0007669"/>
    <property type="project" value="UniProtKB-UniRule"/>
</dbReference>
<dbReference type="InterPro" id="IPR039538">
    <property type="entry name" value="BetI_C"/>
</dbReference>